<feature type="transmembrane region" description="Helical" evidence="1">
    <location>
        <begin position="33"/>
        <end position="50"/>
    </location>
</feature>
<evidence type="ECO:0000313" key="2">
    <source>
        <dbReference type="EMBL" id="KIO21102.1"/>
    </source>
</evidence>
<dbReference type="STRING" id="1051891.A0A0C3LI35"/>
<protein>
    <submittedName>
        <fullName evidence="2">Uncharacterized protein</fullName>
    </submittedName>
</protein>
<accession>A0A0C3LI35</accession>
<name>A0A0C3LI35_9AGAM</name>
<proteinExistence type="predicted"/>
<dbReference type="EMBL" id="KN823149">
    <property type="protein sequence ID" value="KIO21102.1"/>
    <property type="molecule type" value="Genomic_DNA"/>
</dbReference>
<keyword evidence="1" id="KW-0812">Transmembrane</keyword>
<evidence type="ECO:0000256" key="1">
    <source>
        <dbReference type="SAM" id="Phobius"/>
    </source>
</evidence>
<sequence>MDDAEASGENEASSATASNVLLMFFRTRRTRRWLIYLASLFALFIVFSEVEVQQPVKESKPPQKKERRITEVWNQPDPNDIIPPPLLERTRLWWGTNVSAIPTTKIHRHVPGWTLMDNVYVFKGAMYIVSDKPEQDRIPQIQNMISSGKPIRKEPGDEHRREPTDQNIQVITSRRALQLFGQSVKRVEGTSFTIYEPSQYFSTGFRFVAEILFGLWRTYSTLDLKIESDGRTTLPAPQRIILPNIIASHWRDGRGLIARLLIMLFPSAHVQPAEAWSDYSDLANVAHIYDRILLADRAAAVRNSLEQGTPFALLTEQFYGSTWWWEPIKRVLSNAIGREYSGSKALGRVNHKPVITYIASQGQGGRTLHPDDHEDLVRQLNRLEGLYGYSIRVHQWSTLTLQDQMEIGRESDILMAVHGDGLLPFIWMSQSPVSSIIEFNSAEPEDELNEDYAWTASALNISTYSLYGSSVVYKYPDHPRRHHDRTTPHTQHIKIDRNAVTALCVDILSRG</sequence>
<keyword evidence="1" id="KW-0472">Membrane</keyword>
<gene>
    <name evidence="2" type="ORF">M407DRAFT_29256</name>
</gene>
<dbReference type="HOGENOM" id="CLU_033167_0_0_1"/>
<keyword evidence="3" id="KW-1185">Reference proteome</keyword>
<keyword evidence="1" id="KW-1133">Transmembrane helix</keyword>
<evidence type="ECO:0000313" key="3">
    <source>
        <dbReference type="Proteomes" id="UP000054248"/>
    </source>
</evidence>
<reference evidence="2 3" key="1">
    <citation type="submission" date="2014-04" db="EMBL/GenBank/DDBJ databases">
        <authorList>
            <consortium name="DOE Joint Genome Institute"/>
            <person name="Kuo A."/>
            <person name="Girlanda M."/>
            <person name="Perotto S."/>
            <person name="Kohler A."/>
            <person name="Nagy L.G."/>
            <person name="Floudas D."/>
            <person name="Copeland A."/>
            <person name="Barry K.W."/>
            <person name="Cichocki N."/>
            <person name="Veneault-Fourrey C."/>
            <person name="LaButti K."/>
            <person name="Lindquist E.A."/>
            <person name="Lipzen A."/>
            <person name="Lundell T."/>
            <person name="Morin E."/>
            <person name="Murat C."/>
            <person name="Sun H."/>
            <person name="Tunlid A."/>
            <person name="Henrissat B."/>
            <person name="Grigoriev I.V."/>
            <person name="Hibbett D.S."/>
            <person name="Martin F."/>
            <person name="Nordberg H.P."/>
            <person name="Cantor M.N."/>
            <person name="Hua S.X."/>
        </authorList>
    </citation>
    <scope>NUCLEOTIDE SEQUENCE [LARGE SCALE GENOMIC DNA]</scope>
    <source>
        <strain evidence="2 3">MUT 4182</strain>
    </source>
</reference>
<reference evidence="3" key="2">
    <citation type="submission" date="2015-01" db="EMBL/GenBank/DDBJ databases">
        <title>Evolutionary Origins and Diversification of the Mycorrhizal Mutualists.</title>
        <authorList>
            <consortium name="DOE Joint Genome Institute"/>
            <consortium name="Mycorrhizal Genomics Consortium"/>
            <person name="Kohler A."/>
            <person name="Kuo A."/>
            <person name="Nagy L.G."/>
            <person name="Floudas D."/>
            <person name="Copeland A."/>
            <person name="Barry K.W."/>
            <person name="Cichocki N."/>
            <person name="Veneault-Fourrey C."/>
            <person name="LaButti K."/>
            <person name="Lindquist E.A."/>
            <person name="Lipzen A."/>
            <person name="Lundell T."/>
            <person name="Morin E."/>
            <person name="Murat C."/>
            <person name="Riley R."/>
            <person name="Ohm R."/>
            <person name="Sun H."/>
            <person name="Tunlid A."/>
            <person name="Henrissat B."/>
            <person name="Grigoriev I.V."/>
            <person name="Hibbett D.S."/>
            <person name="Martin F."/>
        </authorList>
    </citation>
    <scope>NUCLEOTIDE SEQUENCE [LARGE SCALE GENOMIC DNA]</scope>
    <source>
        <strain evidence="3">MUT 4182</strain>
    </source>
</reference>
<dbReference type="Proteomes" id="UP000054248">
    <property type="component" value="Unassembled WGS sequence"/>
</dbReference>
<dbReference type="AlphaFoldDB" id="A0A0C3LI35"/>
<organism evidence="2 3">
    <name type="scientific">Tulasnella calospora MUT 4182</name>
    <dbReference type="NCBI Taxonomy" id="1051891"/>
    <lineage>
        <taxon>Eukaryota</taxon>
        <taxon>Fungi</taxon>
        <taxon>Dikarya</taxon>
        <taxon>Basidiomycota</taxon>
        <taxon>Agaricomycotina</taxon>
        <taxon>Agaricomycetes</taxon>
        <taxon>Cantharellales</taxon>
        <taxon>Tulasnellaceae</taxon>
        <taxon>Tulasnella</taxon>
    </lineage>
</organism>
<dbReference type="OrthoDB" id="529273at2759"/>